<dbReference type="RefSeq" id="WP_021168399.1">
    <property type="nucleotide sequence ID" value="NZ_CTRP01000011.1"/>
</dbReference>
<sequence>MAGQLAIDFGNSYTVAAYWRQASRQAETLYVPGITRPMPGSTKGVYAAPSCIAYGTAAEDCLVGQEVIESGQTEGVFQDLQFAVVTGKLVYSMAGGRWLSNQDMAKDYVAAIISRAGQTLGLSGEAVLAFTVPLAACNSLPAWRRYRRWLTGAVRQAGFNRLELVEEPWAAAWGAGMKVKPGDKYIVVRLSAEFMEAAMVLAASQSGDGSNERHIRVVSYSSGWLANEEEFGFQPPQELAALIRQVLRQAGLLGYTAASLAGIVVTGSAVKIDMLAVVYELFAGIPIYDKQSLAATACGAAVLTAGVDGSGYLRHSYGLRYLTADGYQYREVVSQGLFYPSDGFVAEFTIKASYDGQQEFAVLIYRMEEQCMNEDNPLLLRTRKPAGKGQAVITVRGSLDGAGQLVVTAYELVSGDVIAHNIAAAKLV</sequence>
<evidence type="ECO:0000313" key="1">
    <source>
        <dbReference type="EMBL" id="CQR72705.1"/>
    </source>
</evidence>
<accession>A0A0U1KZL3</accession>
<name>A0A0U1KZL3_9FIRM</name>
<dbReference type="InterPro" id="IPR043129">
    <property type="entry name" value="ATPase_NBD"/>
</dbReference>
<dbReference type="Gene3D" id="3.30.420.40">
    <property type="match status" value="1"/>
</dbReference>
<gene>
    <name evidence="1" type="ORF">SpAn4DRAFT_3165</name>
</gene>
<dbReference type="SUPFAM" id="SSF53067">
    <property type="entry name" value="Actin-like ATPase domain"/>
    <property type="match status" value="1"/>
</dbReference>
<keyword evidence="2" id="KW-1185">Reference proteome</keyword>
<dbReference type="AlphaFoldDB" id="A0A0U1KZL3"/>
<proteinExistence type="predicted"/>
<dbReference type="Proteomes" id="UP000049855">
    <property type="component" value="Unassembled WGS sequence"/>
</dbReference>
<dbReference type="EMBL" id="CTRP01000011">
    <property type="protein sequence ID" value="CQR72705.1"/>
    <property type="molecule type" value="Genomic_DNA"/>
</dbReference>
<protein>
    <submittedName>
        <fullName evidence="1">Uncharacterized protein</fullName>
    </submittedName>
</protein>
<reference evidence="2" key="1">
    <citation type="submission" date="2015-03" db="EMBL/GenBank/DDBJ databases">
        <authorList>
            <person name="Nijsse Bart"/>
        </authorList>
    </citation>
    <scope>NUCLEOTIDE SEQUENCE [LARGE SCALE GENOMIC DNA]</scope>
</reference>
<organism evidence="1 2">
    <name type="scientific">Sporomusa ovata</name>
    <dbReference type="NCBI Taxonomy" id="2378"/>
    <lineage>
        <taxon>Bacteria</taxon>
        <taxon>Bacillati</taxon>
        <taxon>Bacillota</taxon>
        <taxon>Negativicutes</taxon>
        <taxon>Selenomonadales</taxon>
        <taxon>Sporomusaceae</taxon>
        <taxon>Sporomusa</taxon>
    </lineage>
</organism>
<evidence type="ECO:0000313" key="2">
    <source>
        <dbReference type="Proteomes" id="UP000049855"/>
    </source>
</evidence>